<comment type="caution">
    <text evidence="11">The sequence shown here is derived from an EMBL/GenBank/DDBJ whole genome shotgun (WGS) entry which is preliminary data.</text>
</comment>
<evidence type="ECO:0000256" key="2">
    <source>
        <dbReference type="ARBA" id="ARBA00008676"/>
    </source>
</evidence>
<feature type="binding site" evidence="7 10">
    <location>
        <position position="114"/>
    </location>
    <ligand>
        <name>Mg(2+)</name>
        <dbReference type="ChEBI" id="CHEBI:18420"/>
    </ligand>
</feature>
<keyword evidence="11" id="KW-0489">Methyltransferase</keyword>
<evidence type="ECO:0000256" key="7">
    <source>
        <dbReference type="HAMAP-Rule" id="MF_00156"/>
    </source>
</evidence>
<sequence length="263" mass="27702">MRTTLTRLQSMRSKGEKIAVLTCYDASFATLLEGQGVDVLLVGDSLGMVLQGRENTLPVTLDDMAYHTACVARGSKQSFIIADMPFGTFQVSPEKTFEHASPLMTAGAQMVKLEGGAAMVETVRFLTERGVPVCGHLGLTPQSVHQLGGYRVQGKESAAAEKLLEDAASLEQAGAGMIVLEAIPALLGAEVTAQLTIPTIGIGAGAGCSGQVLVLHDMLDIYPGKKARFVKNYMQGAASIADAVARYVTEVKAGAFPAQEHSF</sequence>
<dbReference type="GO" id="GO:0000287">
    <property type="term" value="F:magnesium ion binding"/>
    <property type="evidence" value="ECO:0007669"/>
    <property type="project" value="TreeGrafter"/>
</dbReference>
<evidence type="ECO:0000313" key="11">
    <source>
        <dbReference type="EMBL" id="KXS31574.1"/>
    </source>
</evidence>
<evidence type="ECO:0000313" key="12">
    <source>
        <dbReference type="Proteomes" id="UP000070578"/>
    </source>
</evidence>
<dbReference type="UniPathway" id="UPA00028">
    <property type="reaction ID" value="UER00003"/>
</dbReference>
<accession>A0A139BRE2</accession>
<dbReference type="GO" id="GO:0003864">
    <property type="term" value="F:3-methyl-2-oxobutanoate hydroxymethyltransferase activity"/>
    <property type="evidence" value="ECO:0007669"/>
    <property type="project" value="UniProtKB-UniRule"/>
</dbReference>
<dbReference type="PANTHER" id="PTHR20881:SF0">
    <property type="entry name" value="3-METHYL-2-OXOBUTANOATE HYDROXYMETHYLTRANSFERASE"/>
    <property type="match status" value="1"/>
</dbReference>
<evidence type="ECO:0000256" key="5">
    <source>
        <dbReference type="ARBA" id="ARBA00022679"/>
    </source>
</evidence>
<dbReference type="PIRSF" id="PIRSF000388">
    <property type="entry name" value="Pantoate_hydroxy_MeTrfase"/>
    <property type="match status" value="1"/>
</dbReference>
<comment type="catalytic activity">
    <reaction evidence="7">
        <text>(6R)-5,10-methylene-5,6,7,8-tetrahydrofolate + 3-methyl-2-oxobutanoate + H2O = 2-dehydropantoate + (6S)-5,6,7,8-tetrahydrofolate</text>
        <dbReference type="Rhea" id="RHEA:11824"/>
        <dbReference type="ChEBI" id="CHEBI:11561"/>
        <dbReference type="ChEBI" id="CHEBI:11851"/>
        <dbReference type="ChEBI" id="CHEBI:15377"/>
        <dbReference type="ChEBI" id="CHEBI:15636"/>
        <dbReference type="ChEBI" id="CHEBI:57453"/>
        <dbReference type="EC" id="2.1.2.11"/>
    </reaction>
</comment>
<dbReference type="SUPFAM" id="SSF51621">
    <property type="entry name" value="Phosphoenolpyruvate/pyruvate domain"/>
    <property type="match status" value="1"/>
</dbReference>
<dbReference type="Gene3D" id="3.20.20.60">
    <property type="entry name" value="Phosphoenolpyruvate-binding domains"/>
    <property type="match status" value="1"/>
</dbReference>
<dbReference type="GO" id="GO:0005737">
    <property type="term" value="C:cytoplasm"/>
    <property type="evidence" value="ECO:0007669"/>
    <property type="project" value="UniProtKB-SubCell"/>
</dbReference>
<evidence type="ECO:0000256" key="3">
    <source>
        <dbReference type="ARBA" id="ARBA00011424"/>
    </source>
</evidence>
<feature type="binding site" evidence="7 9">
    <location>
        <position position="83"/>
    </location>
    <ligand>
        <name>3-methyl-2-oxobutanoate</name>
        <dbReference type="ChEBI" id="CHEBI:11851"/>
    </ligand>
</feature>
<feature type="binding site" evidence="7 9">
    <location>
        <position position="112"/>
    </location>
    <ligand>
        <name>3-methyl-2-oxobutanoate</name>
        <dbReference type="ChEBI" id="CHEBI:11851"/>
    </ligand>
</feature>
<keyword evidence="7 10" id="KW-0460">Magnesium</keyword>
<evidence type="ECO:0000256" key="9">
    <source>
        <dbReference type="PIRSR" id="PIRSR000388-2"/>
    </source>
</evidence>
<dbReference type="GO" id="GO:0008168">
    <property type="term" value="F:methyltransferase activity"/>
    <property type="evidence" value="ECO:0007669"/>
    <property type="project" value="UniProtKB-KW"/>
</dbReference>
<comment type="subunit">
    <text evidence="3 7">Homodecamer; pentamer of dimers.</text>
</comment>
<dbReference type="InterPro" id="IPR040442">
    <property type="entry name" value="Pyrv_kinase-like_dom_sf"/>
</dbReference>
<evidence type="ECO:0000256" key="10">
    <source>
        <dbReference type="PIRSR" id="PIRSR000388-3"/>
    </source>
</evidence>
<comment type="function">
    <text evidence="6 7">Catalyzes the reversible reaction in which hydroxymethyl group from 5,10-methylenetetrahydrofolate is transferred onto alpha-ketoisovalerate to form ketopantoate.</text>
</comment>
<dbReference type="GO" id="GO:0015940">
    <property type="term" value="P:pantothenate biosynthetic process"/>
    <property type="evidence" value="ECO:0007669"/>
    <property type="project" value="UniProtKB-UniRule"/>
</dbReference>
<dbReference type="PATRIC" id="fig|1796491.3.peg.2526"/>
<dbReference type="AlphaFoldDB" id="A0A139BRE2"/>
<feature type="binding site" evidence="7 10">
    <location>
        <position position="83"/>
    </location>
    <ligand>
        <name>Mg(2+)</name>
        <dbReference type="ChEBI" id="CHEBI:18420"/>
    </ligand>
</feature>
<evidence type="ECO:0000256" key="1">
    <source>
        <dbReference type="ARBA" id="ARBA00005033"/>
    </source>
</evidence>
<dbReference type="PANTHER" id="PTHR20881">
    <property type="entry name" value="3-METHYL-2-OXOBUTANOATE HYDROXYMETHYLTRANSFERASE"/>
    <property type="match status" value="1"/>
</dbReference>
<comment type="pathway">
    <text evidence="1 7">Cofactor biosynthesis; (R)-pantothenate biosynthesis; (R)-pantoate from 3-methyl-2-oxobutanoate: step 1/2.</text>
</comment>
<name>A0A139BRE2_9PROT</name>
<proteinExistence type="inferred from homology"/>
<dbReference type="HAMAP" id="MF_00156">
    <property type="entry name" value="PanB"/>
    <property type="match status" value="1"/>
</dbReference>
<keyword evidence="7" id="KW-0963">Cytoplasm</keyword>
<dbReference type="CDD" id="cd06557">
    <property type="entry name" value="KPHMT-like"/>
    <property type="match status" value="1"/>
</dbReference>
<evidence type="ECO:0000256" key="6">
    <source>
        <dbReference type="ARBA" id="ARBA00056497"/>
    </source>
</evidence>
<dbReference type="GO" id="GO:0032259">
    <property type="term" value="P:methylation"/>
    <property type="evidence" value="ECO:0007669"/>
    <property type="project" value="UniProtKB-KW"/>
</dbReference>
<comment type="cofactor">
    <cofactor evidence="7 10">
        <name>Mg(2+)</name>
        <dbReference type="ChEBI" id="CHEBI:18420"/>
    </cofactor>
    <text evidence="7 10">Binds 1 Mg(2+) ion per subunit.</text>
</comment>
<dbReference type="NCBIfam" id="NF001452">
    <property type="entry name" value="PRK00311.1"/>
    <property type="match status" value="1"/>
</dbReference>
<dbReference type="Pfam" id="PF02548">
    <property type="entry name" value="Pantoate_transf"/>
    <property type="match status" value="1"/>
</dbReference>
<dbReference type="EC" id="2.1.2.11" evidence="7"/>
<organism evidence="11 12">
    <name type="scientific">Candidatus Gallionella acididurans</name>
    <dbReference type="NCBI Taxonomy" id="1796491"/>
    <lineage>
        <taxon>Bacteria</taxon>
        <taxon>Pseudomonadati</taxon>
        <taxon>Pseudomonadota</taxon>
        <taxon>Betaproteobacteria</taxon>
        <taxon>Nitrosomonadales</taxon>
        <taxon>Gallionellaceae</taxon>
        <taxon>Gallionella</taxon>
    </lineage>
</organism>
<dbReference type="InterPro" id="IPR015813">
    <property type="entry name" value="Pyrv/PenolPyrv_kinase-like_dom"/>
</dbReference>
<comment type="similarity">
    <text evidence="2 7">Belongs to the PanB family.</text>
</comment>
<reference evidence="11 12" key="2">
    <citation type="submission" date="2016-03" db="EMBL/GenBank/DDBJ databases">
        <title>New uncultured bacterium of the family Gallionellaceae from acid mine drainage: description and reconstruction of genome based on metagenomic analysis of microbial community.</title>
        <authorList>
            <person name="Kadnikov V."/>
            <person name="Ivasenko D."/>
            <person name="Beletsky A."/>
            <person name="Mardanov A."/>
            <person name="Danilova E."/>
            <person name="Pimenov N."/>
            <person name="Karnachuk O."/>
            <person name="Ravin N."/>
        </authorList>
    </citation>
    <scope>NUCLEOTIDE SEQUENCE [LARGE SCALE GENOMIC DNA]</scope>
    <source>
        <strain evidence="11">ShG14-8</strain>
    </source>
</reference>
<feature type="active site" description="Proton acceptor" evidence="7 8">
    <location>
        <position position="181"/>
    </location>
</feature>
<reference evidence="11 12" key="1">
    <citation type="submission" date="2016-02" db="EMBL/GenBank/DDBJ databases">
        <authorList>
            <person name="Wen L."/>
            <person name="He K."/>
            <person name="Yang H."/>
        </authorList>
    </citation>
    <scope>NUCLEOTIDE SEQUENCE [LARGE SCALE GENOMIC DNA]</scope>
    <source>
        <strain evidence="11">ShG14-8</strain>
    </source>
</reference>
<dbReference type="EMBL" id="LSLI01000068">
    <property type="protein sequence ID" value="KXS31574.1"/>
    <property type="molecule type" value="Genomic_DNA"/>
</dbReference>
<dbReference type="Proteomes" id="UP000070578">
    <property type="component" value="Unassembled WGS sequence"/>
</dbReference>
<dbReference type="FunFam" id="3.20.20.60:FF:000003">
    <property type="entry name" value="3-methyl-2-oxobutanoate hydroxymethyltransferase"/>
    <property type="match status" value="1"/>
</dbReference>
<keyword evidence="5 7" id="KW-0808">Transferase</keyword>
<comment type="subcellular location">
    <subcellularLocation>
        <location evidence="7">Cytoplasm</location>
    </subcellularLocation>
</comment>
<dbReference type="InterPro" id="IPR003700">
    <property type="entry name" value="Pantoate_hydroxy_MeTrfase"/>
</dbReference>
<protein>
    <recommendedName>
        <fullName evidence="7">3-methyl-2-oxobutanoate hydroxymethyltransferase</fullName>
        <ecNumber evidence="7">2.1.2.11</ecNumber>
    </recommendedName>
    <alternativeName>
        <fullName evidence="7">Ketopantoate hydroxymethyltransferase</fullName>
        <shortName evidence="7">KPHMT</shortName>
    </alternativeName>
</protein>
<evidence type="ECO:0000256" key="4">
    <source>
        <dbReference type="ARBA" id="ARBA00022655"/>
    </source>
</evidence>
<gene>
    <name evidence="7" type="primary">panB</name>
    <name evidence="11" type="ORF">AWT59_2313</name>
</gene>
<keyword evidence="4 7" id="KW-0566">Pantothenate biosynthesis</keyword>
<keyword evidence="7 10" id="KW-0479">Metal-binding</keyword>
<feature type="binding site" evidence="7 9">
    <location>
        <begin position="44"/>
        <end position="45"/>
    </location>
    <ligand>
        <name>3-methyl-2-oxobutanoate</name>
        <dbReference type="ChEBI" id="CHEBI:11851"/>
    </ligand>
</feature>
<dbReference type="NCBIfam" id="TIGR00222">
    <property type="entry name" value="panB"/>
    <property type="match status" value="1"/>
</dbReference>
<feature type="binding site" evidence="7 10">
    <location>
        <position position="44"/>
    </location>
    <ligand>
        <name>Mg(2+)</name>
        <dbReference type="ChEBI" id="CHEBI:18420"/>
    </ligand>
</feature>
<evidence type="ECO:0000256" key="8">
    <source>
        <dbReference type="PIRSR" id="PIRSR000388-1"/>
    </source>
</evidence>